<evidence type="ECO:0000313" key="1">
    <source>
        <dbReference type="EMBL" id="EDO04522.1"/>
    </source>
</evidence>
<dbReference type="AlphaFoldDB" id="A7ENV6"/>
<dbReference type="KEGG" id="ssl:SS1G_07005"/>
<reference evidence="2" key="1">
    <citation type="journal article" date="2011" name="PLoS Genet.">
        <title>Genomic analysis of the necrotrophic fungal pathogens Sclerotinia sclerotiorum and Botrytis cinerea.</title>
        <authorList>
            <person name="Amselem J."/>
            <person name="Cuomo C.A."/>
            <person name="van Kan J.A."/>
            <person name="Viaud M."/>
            <person name="Benito E.P."/>
            <person name="Couloux A."/>
            <person name="Coutinho P.M."/>
            <person name="de Vries R.P."/>
            <person name="Dyer P.S."/>
            <person name="Fillinger S."/>
            <person name="Fournier E."/>
            <person name="Gout L."/>
            <person name="Hahn M."/>
            <person name="Kohn L."/>
            <person name="Lapalu N."/>
            <person name="Plummer K.M."/>
            <person name="Pradier J.M."/>
            <person name="Quevillon E."/>
            <person name="Sharon A."/>
            <person name="Simon A."/>
            <person name="ten Have A."/>
            <person name="Tudzynski B."/>
            <person name="Tudzynski P."/>
            <person name="Wincker P."/>
            <person name="Andrew M."/>
            <person name="Anthouard V."/>
            <person name="Beever R.E."/>
            <person name="Beffa R."/>
            <person name="Benoit I."/>
            <person name="Bouzid O."/>
            <person name="Brault B."/>
            <person name="Chen Z."/>
            <person name="Choquer M."/>
            <person name="Collemare J."/>
            <person name="Cotton P."/>
            <person name="Danchin E.G."/>
            <person name="Da Silva C."/>
            <person name="Gautier A."/>
            <person name="Giraud C."/>
            <person name="Giraud T."/>
            <person name="Gonzalez C."/>
            <person name="Grossetete S."/>
            <person name="Guldener U."/>
            <person name="Henrissat B."/>
            <person name="Howlett B.J."/>
            <person name="Kodira C."/>
            <person name="Kretschmer M."/>
            <person name="Lappartient A."/>
            <person name="Leroch M."/>
            <person name="Levis C."/>
            <person name="Mauceli E."/>
            <person name="Neuveglise C."/>
            <person name="Oeser B."/>
            <person name="Pearson M."/>
            <person name="Poulain J."/>
            <person name="Poussereau N."/>
            <person name="Quesneville H."/>
            <person name="Rascle C."/>
            <person name="Schumacher J."/>
            <person name="Segurens B."/>
            <person name="Sexton A."/>
            <person name="Silva E."/>
            <person name="Sirven C."/>
            <person name="Soanes D.M."/>
            <person name="Talbot N.J."/>
            <person name="Templeton M."/>
            <person name="Yandava C."/>
            <person name="Yarden O."/>
            <person name="Zeng Q."/>
            <person name="Rollins J.A."/>
            <person name="Lebrun M.H."/>
            <person name="Dickman M."/>
        </authorList>
    </citation>
    <scope>NUCLEOTIDE SEQUENCE [LARGE SCALE GENOMIC DNA]</scope>
    <source>
        <strain evidence="2">ATCC 18683 / 1980 / Ss-1</strain>
    </source>
</reference>
<dbReference type="EMBL" id="CH476629">
    <property type="protein sequence ID" value="EDO04522.1"/>
    <property type="molecule type" value="Genomic_DNA"/>
</dbReference>
<gene>
    <name evidence="1" type="ORF">SS1G_07005</name>
</gene>
<sequence length="52" mass="6086">MDTRKRVTEIVKWKLGCLHLEMECSFVCLVQISPMRRCVRPSRSPVLPVIDE</sequence>
<accession>A7ENV6</accession>
<name>A7ENV6_SCLS1</name>
<dbReference type="GeneID" id="5488106"/>
<keyword evidence="2" id="KW-1185">Reference proteome</keyword>
<proteinExistence type="predicted"/>
<evidence type="ECO:0000313" key="2">
    <source>
        <dbReference type="Proteomes" id="UP000001312"/>
    </source>
</evidence>
<protein>
    <submittedName>
        <fullName evidence="1">Uncharacterized protein</fullName>
    </submittedName>
</protein>
<dbReference type="Proteomes" id="UP000001312">
    <property type="component" value="Unassembled WGS sequence"/>
</dbReference>
<dbReference type="RefSeq" id="XP_001591559.1">
    <property type="nucleotide sequence ID" value="XM_001591509.1"/>
</dbReference>
<dbReference type="InParanoid" id="A7ENV6"/>
<dbReference type="HOGENOM" id="CLU_3088689_0_0_1"/>
<organism evidence="1 2">
    <name type="scientific">Sclerotinia sclerotiorum (strain ATCC 18683 / 1980 / Ss-1)</name>
    <name type="common">White mold</name>
    <name type="synonym">Whetzelinia sclerotiorum</name>
    <dbReference type="NCBI Taxonomy" id="665079"/>
    <lineage>
        <taxon>Eukaryota</taxon>
        <taxon>Fungi</taxon>
        <taxon>Dikarya</taxon>
        <taxon>Ascomycota</taxon>
        <taxon>Pezizomycotina</taxon>
        <taxon>Leotiomycetes</taxon>
        <taxon>Helotiales</taxon>
        <taxon>Sclerotiniaceae</taxon>
        <taxon>Sclerotinia</taxon>
    </lineage>
</organism>